<evidence type="ECO:0000313" key="2">
    <source>
        <dbReference type="Proteomes" id="UP001055013"/>
    </source>
</evidence>
<dbReference type="EMBL" id="BPUR01000041">
    <property type="protein sequence ID" value="GJH22458.1"/>
    <property type="molecule type" value="Genomic_DNA"/>
</dbReference>
<accession>A0ACB5R533</accession>
<protein>
    <submittedName>
        <fullName evidence="1">Uncharacterized protein</fullName>
    </submittedName>
</protein>
<comment type="caution">
    <text evidence="1">The sequence shown here is derived from an EMBL/GenBank/DDBJ whole genome shotgun (WGS) entry which is preliminary data.</text>
</comment>
<reference evidence="1" key="1">
    <citation type="submission" date="2021-09" db="EMBL/GenBank/DDBJ databases">
        <title>Isolation and characterization of 3-chlorobenzoate degrading bacteria from soils in Shizuoka.</title>
        <authorList>
            <person name="Ifat A."/>
            <person name="Ogawa N."/>
            <person name="Kimbara K."/>
            <person name="Moriuchi R."/>
            <person name="Dohra H."/>
            <person name="Shintani M."/>
        </authorList>
    </citation>
    <scope>NUCLEOTIDE SEQUENCE</scope>
    <source>
        <strain evidence="1">19CS2-2</strain>
    </source>
</reference>
<sequence length="29" mass="3182">MSTRAFDWILAIGFGLFLGYCAAKGIYPV</sequence>
<name>A0ACB5R533_9BURK</name>
<gene>
    <name evidence="1" type="ORF">CBA19CS22_37970</name>
</gene>
<dbReference type="Proteomes" id="UP001055013">
    <property type="component" value="Unassembled WGS sequence"/>
</dbReference>
<organism evidence="1 2">
    <name type="scientific">Caballeronia novacaledonica</name>
    <dbReference type="NCBI Taxonomy" id="1544861"/>
    <lineage>
        <taxon>Bacteria</taxon>
        <taxon>Pseudomonadati</taxon>
        <taxon>Pseudomonadota</taxon>
        <taxon>Betaproteobacteria</taxon>
        <taxon>Burkholderiales</taxon>
        <taxon>Burkholderiaceae</taxon>
        <taxon>Caballeronia</taxon>
    </lineage>
</organism>
<evidence type="ECO:0000313" key="1">
    <source>
        <dbReference type="EMBL" id="GJH22458.1"/>
    </source>
</evidence>
<keyword evidence="2" id="KW-1185">Reference proteome</keyword>
<proteinExistence type="predicted"/>